<organism evidence="1">
    <name type="scientific">marine metagenome</name>
    <dbReference type="NCBI Taxonomy" id="408172"/>
    <lineage>
        <taxon>unclassified sequences</taxon>
        <taxon>metagenomes</taxon>
        <taxon>ecological metagenomes</taxon>
    </lineage>
</organism>
<reference evidence="1" key="1">
    <citation type="submission" date="2018-05" db="EMBL/GenBank/DDBJ databases">
        <authorList>
            <person name="Lanie J.A."/>
            <person name="Ng W.-L."/>
            <person name="Kazmierczak K.M."/>
            <person name="Andrzejewski T.M."/>
            <person name="Davidsen T.M."/>
            <person name="Wayne K.J."/>
            <person name="Tettelin H."/>
            <person name="Glass J.I."/>
            <person name="Rusch D."/>
            <person name="Podicherti R."/>
            <person name="Tsui H.-C.T."/>
            <person name="Winkler M.E."/>
        </authorList>
    </citation>
    <scope>NUCLEOTIDE SEQUENCE</scope>
</reference>
<accession>A0A382T090</accession>
<protein>
    <submittedName>
        <fullName evidence="1">Uncharacterized protein</fullName>
    </submittedName>
</protein>
<proteinExistence type="predicted"/>
<dbReference type="EMBL" id="UINC01132537">
    <property type="protein sequence ID" value="SVD14917.1"/>
    <property type="molecule type" value="Genomic_DNA"/>
</dbReference>
<dbReference type="AlphaFoldDB" id="A0A382T090"/>
<evidence type="ECO:0000313" key="1">
    <source>
        <dbReference type="EMBL" id="SVD14917.1"/>
    </source>
</evidence>
<feature type="non-terminal residue" evidence="1">
    <location>
        <position position="1"/>
    </location>
</feature>
<name>A0A382T090_9ZZZZ</name>
<sequence length="114" mass="12259">PAGKTLSMSFETIQAATDAGAACIVADNTCVPVLVEWNKNVAARLPGFPGIKGGMMESNGPENYGDWLRLLSEFPIPNASWLSPQDGAYVLDETYYALSGGIFQEPSVYTNLLR</sequence>
<gene>
    <name evidence="1" type="ORF">METZ01_LOCUS367771</name>
</gene>